<dbReference type="Pfam" id="PF01381">
    <property type="entry name" value="HTH_3"/>
    <property type="match status" value="1"/>
</dbReference>
<dbReference type="PANTHER" id="PTHR36924:SF1">
    <property type="entry name" value="ANTITOXIN HIGA-1"/>
    <property type="match status" value="1"/>
</dbReference>
<name>A0AAW5YW98_9LACO</name>
<sequence length="107" mass="11891">MPKSIKTPTVAEIINDEYLQPLGLSAADLAQAIHVPAARIKDILQGSQEITADISLRLAKFFGVSDSYFLNLQDDIDLRDAKKYLSRDLSAIKPFTEVEVKNKESLN</sequence>
<dbReference type="InterPro" id="IPR013430">
    <property type="entry name" value="Toxin_antidote_HigA"/>
</dbReference>
<dbReference type="RefSeq" id="WP_271024788.1">
    <property type="nucleotide sequence ID" value="NZ_JAQIEY010000028.1"/>
</dbReference>
<dbReference type="SUPFAM" id="SSF47413">
    <property type="entry name" value="lambda repressor-like DNA-binding domains"/>
    <property type="match status" value="1"/>
</dbReference>
<dbReference type="PANTHER" id="PTHR36924">
    <property type="entry name" value="ANTITOXIN HIGA-1"/>
    <property type="match status" value="1"/>
</dbReference>
<evidence type="ECO:0000313" key="3">
    <source>
        <dbReference type="EMBL" id="MDA3768381.1"/>
    </source>
</evidence>
<dbReference type="Gene3D" id="1.10.260.40">
    <property type="entry name" value="lambda repressor-like DNA-binding domains"/>
    <property type="match status" value="1"/>
</dbReference>
<dbReference type="SMART" id="SM00530">
    <property type="entry name" value="HTH_XRE"/>
    <property type="match status" value="1"/>
</dbReference>
<dbReference type="AlphaFoldDB" id="A0AAW5YW98"/>
<evidence type="ECO:0000313" key="4">
    <source>
        <dbReference type="Proteomes" id="UP001210502"/>
    </source>
</evidence>
<dbReference type="PROSITE" id="PS50943">
    <property type="entry name" value="HTH_CROC1"/>
    <property type="match status" value="1"/>
</dbReference>
<gene>
    <name evidence="3" type="ORF">PF586_07995</name>
</gene>
<feature type="domain" description="HTH cro/C1-type" evidence="2">
    <location>
        <begin position="22"/>
        <end position="69"/>
    </location>
</feature>
<accession>A0AAW5YW98</accession>
<dbReference type="InterPro" id="IPR010982">
    <property type="entry name" value="Lambda_DNA-bd_dom_sf"/>
</dbReference>
<dbReference type="InterPro" id="IPR001387">
    <property type="entry name" value="Cro/C1-type_HTH"/>
</dbReference>
<reference evidence="3" key="1">
    <citation type="submission" date="2023-01" db="EMBL/GenBank/DDBJ databases">
        <title>Sequencing of the bacterial strains from artisanal fermented milk Matsoni.</title>
        <authorList>
            <person name="Rozman V."/>
            <person name="Accetto T."/>
            <person name="Bogovic Matijasic B."/>
        </authorList>
    </citation>
    <scope>NUCLEOTIDE SEQUENCE</scope>
    <source>
        <strain evidence="3">Lbl333</strain>
    </source>
</reference>
<dbReference type="GO" id="GO:0003677">
    <property type="term" value="F:DNA binding"/>
    <property type="evidence" value="ECO:0007669"/>
    <property type="project" value="UniProtKB-KW"/>
</dbReference>
<evidence type="ECO:0000259" key="2">
    <source>
        <dbReference type="PROSITE" id="PS50943"/>
    </source>
</evidence>
<dbReference type="EMBL" id="JAQIEY010000028">
    <property type="protein sequence ID" value="MDA3768381.1"/>
    <property type="molecule type" value="Genomic_DNA"/>
</dbReference>
<evidence type="ECO:0000256" key="1">
    <source>
        <dbReference type="ARBA" id="ARBA00023125"/>
    </source>
</evidence>
<proteinExistence type="predicted"/>
<organism evidence="3 4">
    <name type="scientific">Lactobacillus delbrueckii</name>
    <dbReference type="NCBI Taxonomy" id="1584"/>
    <lineage>
        <taxon>Bacteria</taxon>
        <taxon>Bacillati</taxon>
        <taxon>Bacillota</taxon>
        <taxon>Bacilli</taxon>
        <taxon>Lactobacillales</taxon>
        <taxon>Lactobacillaceae</taxon>
        <taxon>Lactobacillus</taxon>
    </lineage>
</organism>
<dbReference type="CDD" id="cd00093">
    <property type="entry name" value="HTH_XRE"/>
    <property type="match status" value="1"/>
</dbReference>
<comment type="caution">
    <text evidence="3">The sequence shown here is derived from an EMBL/GenBank/DDBJ whole genome shotgun (WGS) entry which is preliminary data.</text>
</comment>
<protein>
    <submittedName>
        <fullName evidence="3">HigA family addiction module antitoxin</fullName>
    </submittedName>
</protein>
<dbReference type="NCBIfam" id="TIGR02607">
    <property type="entry name" value="antidote_HigA"/>
    <property type="match status" value="1"/>
</dbReference>
<dbReference type="Proteomes" id="UP001210502">
    <property type="component" value="Unassembled WGS sequence"/>
</dbReference>
<keyword evidence="1" id="KW-0238">DNA-binding</keyword>